<dbReference type="OrthoDB" id="187139at2759"/>
<comment type="similarity">
    <text evidence="2 8">Belongs to the glycosyl hydrolase 28 family.</text>
</comment>
<dbReference type="KEGG" id="vra:106773269"/>
<dbReference type="Proteomes" id="UP000087766">
    <property type="component" value="Chromosome 9"/>
</dbReference>
<evidence type="ECO:0000256" key="8">
    <source>
        <dbReference type="RuleBase" id="RU361169"/>
    </source>
</evidence>
<dbReference type="Pfam" id="PF00295">
    <property type="entry name" value="Glyco_hydro_28"/>
    <property type="match status" value="1"/>
</dbReference>
<dbReference type="Gene3D" id="2.160.20.10">
    <property type="entry name" value="Single-stranded right-handed beta-helix, Pectin lyase-like"/>
    <property type="match status" value="1"/>
</dbReference>
<comment type="subcellular location">
    <subcellularLocation>
        <location evidence="1">Secreted</location>
        <location evidence="1">Cell wall</location>
    </subcellularLocation>
</comment>
<keyword evidence="6 8" id="KW-0326">Glycosidase</keyword>
<evidence type="ECO:0000256" key="1">
    <source>
        <dbReference type="ARBA" id="ARBA00004191"/>
    </source>
</evidence>
<reference evidence="9" key="1">
    <citation type="journal article" date="2014" name="Nat. Commun.">
        <title>Genome sequence of mungbean and insights into evolution within Vigna species.</title>
        <authorList>
            <person name="Kang Y.J."/>
            <person name="Kim S.K."/>
            <person name="Kim M.Y."/>
            <person name="Lestari P."/>
            <person name="Kim K.H."/>
            <person name="Ha B.K."/>
            <person name="Jun T.H."/>
            <person name="Hwang W.J."/>
            <person name="Lee T."/>
            <person name="Lee J."/>
            <person name="Shim S."/>
            <person name="Yoon M.Y."/>
            <person name="Jang Y.E."/>
            <person name="Han K.S."/>
            <person name="Taeprayoon P."/>
            <person name="Yoon N."/>
            <person name="Somta P."/>
            <person name="Tanya P."/>
            <person name="Kim K.S."/>
            <person name="Gwag J.G."/>
            <person name="Moon J.K."/>
            <person name="Lee Y.H."/>
            <person name="Park B.S."/>
            <person name="Bombarely A."/>
            <person name="Doyle J.J."/>
            <person name="Jackson S.A."/>
            <person name="Schafleitner R."/>
            <person name="Srinives P."/>
            <person name="Varshney R.K."/>
            <person name="Lee S.H."/>
        </authorList>
    </citation>
    <scope>NUCLEOTIDE SEQUENCE [LARGE SCALE GENOMIC DNA]</scope>
    <source>
        <strain evidence="9">cv. VC1973A</strain>
    </source>
</reference>
<dbReference type="SUPFAM" id="SSF51126">
    <property type="entry name" value="Pectin lyase-like"/>
    <property type="match status" value="1"/>
</dbReference>
<dbReference type="GeneID" id="106773269"/>
<keyword evidence="4" id="KW-0964">Secreted</keyword>
<gene>
    <name evidence="10" type="primary">LOC106773269</name>
</gene>
<name>A0A1S3VB70_VIGRR</name>
<organism evidence="9 10">
    <name type="scientific">Vigna radiata var. radiata</name>
    <name type="common">Mung bean</name>
    <name type="synonym">Phaseolus aureus</name>
    <dbReference type="NCBI Taxonomy" id="3916"/>
    <lineage>
        <taxon>Eukaryota</taxon>
        <taxon>Viridiplantae</taxon>
        <taxon>Streptophyta</taxon>
        <taxon>Embryophyta</taxon>
        <taxon>Tracheophyta</taxon>
        <taxon>Spermatophyta</taxon>
        <taxon>Magnoliopsida</taxon>
        <taxon>eudicotyledons</taxon>
        <taxon>Gunneridae</taxon>
        <taxon>Pentapetalae</taxon>
        <taxon>rosids</taxon>
        <taxon>fabids</taxon>
        <taxon>Fabales</taxon>
        <taxon>Fabaceae</taxon>
        <taxon>Papilionoideae</taxon>
        <taxon>50 kb inversion clade</taxon>
        <taxon>NPAAA clade</taxon>
        <taxon>indigoferoid/millettioid clade</taxon>
        <taxon>Phaseoleae</taxon>
        <taxon>Vigna</taxon>
    </lineage>
</organism>
<protein>
    <submittedName>
        <fullName evidence="10">Probable polygalacturonase At3g15720</fullName>
    </submittedName>
</protein>
<evidence type="ECO:0000256" key="4">
    <source>
        <dbReference type="ARBA" id="ARBA00022525"/>
    </source>
</evidence>
<evidence type="ECO:0000313" key="10">
    <source>
        <dbReference type="RefSeq" id="XP_014515462.2"/>
    </source>
</evidence>
<dbReference type="AlphaFoldDB" id="A0A1S3VB70"/>
<dbReference type="PANTHER" id="PTHR31375">
    <property type="match status" value="1"/>
</dbReference>
<keyword evidence="9" id="KW-1185">Reference proteome</keyword>
<sequence length="166" mass="18106">MKHVYESLSIGSLGRNKSYETVEEIHVQNCSFIGTTNGARIKTWPGGSGYARKIMFEEIILQDAKNSIIIDQHYGFKTLSEVGDDAVRVSEVTYRGFNGTSASEKAINLNCSPSGCFNITLDQIYIVSSKSSNSKDAYAFCKNIVNGTIGSTVPKVASKSLNNSWS</sequence>
<evidence type="ECO:0000256" key="2">
    <source>
        <dbReference type="ARBA" id="ARBA00008834"/>
    </source>
</evidence>
<dbReference type="InterPro" id="IPR011050">
    <property type="entry name" value="Pectin_lyase_fold/virulence"/>
</dbReference>
<evidence type="ECO:0000256" key="3">
    <source>
        <dbReference type="ARBA" id="ARBA00022512"/>
    </source>
</evidence>
<dbReference type="RefSeq" id="XP_014515462.2">
    <property type="nucleotide sequence ID" value="XM_014659976.2"/>
</dbReference>
<keyword evidence="7" id="KW-0961">Cell wall biogenesis/degradation</keyword>
<dbReference type="InterPro" id="IPR000743">
    <property type="entry name" value="Glyco_hydro_28"/>
</dbReference>
<keyword evidence="3" id="KW-0134">Cell wall</keyword>
<proteinExistence type="inferred from homology"/>
<dbReference type="GO" id="GO:0071555">
    <property type="term" value="P:cell wall organization"/>
    <property type="evidence" value="ECO:0007669"/>
    <property type="project" value="UniProtKB-KW"/>
</dbReference>
<accession>A0A1S3VB70</accession>
<evidence type="ECO:0000256" key="7">
    <source>
        <dbReference type="ARBA" id="ARBA00023316"/>
    </source>
</evidence>
<evidence type="ECO:0000313" key="9">
    <source>
        <dbReference type="Proteomes" id="UP000087766"/>
    </source>
</evidence>
<evidence type="ECO:0000256" key="6">
    <source>
        <dbReference type="ARBA" id="ARBA00023295"/>
    </source>
</evidence>
<dbReference type="GO" id="GO:0005975">
    <property type="term" value="P:carbohydrate metabolic process"/>
    <property type="evidence" value="ECO:0007669"/>
    <property type="project" value="InterPro"/>
</dbReference>
<dbReference type="GO" id="GO:0004650">
    <property type="term" value="F:polygalacturonase activity"/>
    <property type="evidence" value="ECO:0007669"/>
    <property type="project" value="InterPro"/>
</dbReference>
<keyword evidence="5 8" id="KW-0378">Hydrolase</keyword>
<reference evidence="10" key="2">
    <citation type="submission" date="2025-08" db="UniProtKB">
        <authorList>
            <consortium name="RefSeq"/>
        </authorList>
    </citation>
    <scope>IDENTIFICATION</scope>
    <source>
        <tissue evidence="10">Leaf</tissue>
    </source>
</reference>
<dbReference type="InterPro" id="IPR012334">
    <property type="entry name" value="Pectin_lyas_fold"/>
</dbReference>
<evidence type="ECO:0000256" key="5">
    <source>
        <dbReference type="ARBA" id="ARBA00022801"/>
    </source>
</evidence>